<keyword evidence="3" id="KW-0479">Metal-binding</keyword>
<reference evidence="15" key="1">
    <citation type="journal article" date="2020" name="Stud. Mycol.">
        <title>101 Dothideomycetes genomes: a test case for predicting lifestyles and emergence of pathogens.</title>
        <authorList>
            <person name="Haridas S."/>
            <person name="Albert R."/>
            <person name="Binder M."/>
            <person name="Bloem J."/>
            <person name="Labutti K."/>
            <person name="Salamov A."/>
            <person name="Andreopoulos B."/>
            <person name="Baker S."/>
            <person name="Barry K."/>
            <person name="Bills G."/>
            <person name="Bluhm B."/>
            <person name="Cannon C."/>
            <person name="Castanera R."/>
            <person name="Culley D."/>
            <person name="Daum C."/>
            <person name="Ezra D."/>
            <person name="Gonzalez J."/>
            <person name="Henrissat B."/>
            <person name="Kuo A."/>
            <person name="Liang C."/>
            <person name="Lipzen A."/>
            <person name="Lutzoni F."/>
            <person name="Magnuson J."/>
            <person name="Mondo S."/>
            <person name="Nolan M."/>
            <person name="Ohm R."/>
            <person name="Pangilinan J."/>
            <person name="Park H.-J."/>
            <person name="Ramirez L."/>
            <person name="Alfaro M."/>
            <person name="Sun H."/>
            <person name="Tritt A."/>
            <person name="Yoshinaga Y."/>
            <person name="Zwiers L.-H."/>
            <person name="Turgeon B."/>
            <person name="Goodwin S."/>
            <person name="Spatafora J."/>
            <person name="Crous P."/>
            <person name="Grigoriev I."/>
        </authorList>
    </citation>
    <scope>NUCLEOTIDE SEQUENCE</scope>
    <source>
        <strain evidence="15">CBS 207.26</strain>
    </source>
</reference>
<dbReference type="PANTHER" id="PTHR47428:SF1">
    <property type="entry name" value="REGULATORY PROTEIN MIG1-RELATED"/>
    <property type="match status" value="1"/>
</dbReference>
<dbReference type="EMBL" id="ML994657">
    <property type="protein sequence ID" value="KAF2180557.1"/>
    <property type="molecule type" value="Genomic_DNA"/>
</dbReference>
<evidence type="ECO:0000256" key="6">
    <source>
        <dbReference type="ARBA" id="ARBA00022833"/>
    </source>
</evidence>
<dbReference type="GO" id="GO:0005634">
    <property type="term" value="C:nucleus"/>
    <property type="evidence" value="ECO:0007669"/>
    <property type="project" value="UniProtKB-SubCell"/>
</dbReference>
<comment type="similarity">
    <text evidence="11">Belongs to the creA/MIG C2H2-type zinc-finger protein family.</text>
</comment>
<keyword evidence="10" id="KW-0539">Nucleus</keyword>
<feature type="region of interest" description="Disordered" evidence="13">
    <location>
        <begin position="96"/>
        <end position="346"/>
    </location>
</feature>
<dbReference type="PROSITE" id="PS00028">
    <property type="entry name" value="ZINC_FINGER_C2H2_1"/>
    <property type="match status" value="2"/>
</dbReference>
<evidence type="ECO:0000256" key="10">
    <source>
        <dbReference type="ARBA" id="ARBA00023242"/>
    </source>
</evidence>
<dbReference type="GO" id="GO:0000978">
    <property type="term" value="F:RNA polymerase II cis-regulatory region sequence-specific DNA binding"/>
    <property type="evidence" value="ECO:0007669"/>
    <property type="project" value="TreeGrafter"/>
</dbReference>
<dbReference type="Proteomes" id="UP000800200">
    <property type="component" value="Unassembled WGS sequence"/>
</dbReference>
<feature type="compositionally biased region" description="Basic and acidic residues" evidence="13">
    <location>
        <begin position="286"/>
        <end position="295"/>
    </location>
</feature>
<evidence type="ECO:0000256" key="2">
    <source>
        <dbReference type="ARBA" id="ARBA00022491"/>
    </source>
</evidence>
<keyword evidence="16" id="KW-1185">Reference proteome</keyword>
<evidence type="ECO:0000313" key="15">
    <source>
        <dbReference type="EMBL" id="KAF2180557.1"/>
    </source>
</evidence>
<keyword evidence="2" id="KW-0678">Repressor</keyword>
<feature type="compositionally biased region" description="Polar residues" evidence="13">
    <location>
        <begin position="316"/>
        <end position="326"/>
    </location>
</feature>
<dbReference type="InterPro" id="IPR036236">
    <property type="entry name" value="Znf_C2H2_sf"/>
</dbReference>
<dbReference type="Pfam" id="PF00096">
    <property type="entry name" value="zf-C2H2"/>
    <property type="match status" value="2"/>
</dbReference>
<evidence type="ECO:0000256" key="1">
    <source>
        <dbReference type="ARBA" id="ARBA00004123"/>
    </source>
</evidence>
<keyword evidence="4" id="KW-0677">Repeat</keyword>
<keyword evidence="9" id="KW-0804">Transcription</keyword>
<name>A0A6A6DM23_9PEZI</name>
<feature type="domain" description="C2H2-type" evidence="14">
    <location>
        <begin position="76"/>
        <end position="103"/>
    </location>
</feature>
<keyword evidence="7" id="KW-0805">Transcription regulation</keyword>
<dbReference type="PROSITE" id="PS50157">
    <property type="entry name" value="ZINC_FINGER_C2H2_2"/>
    <property type="match status" value="2"/>
</dbReference>
<dbReference type="InterPro" id="IPR013087">
    <property type="entry name" value="Znf_C2H2_type"/>
</dbReference>
<evidence type="ECO:0000256" key="9">
    <source>
        <dbReference type="ARBA" id="ARBA00023163"/>
    </source>
</evidence>
<organism evidence="15 16">
    <name type="scientific">Zopfia rhizophila CBS 207.26</name>
    <dbReference type="NCBI Taxonomy" id="1314779"/>
    <lineage>
        <taxon>Eukaryota</taxon>
        <taxon>Fungi</taxon>
        <taxon>Dikarya</taxon>
        <taxon>Ascomycota</taxon>
        <taxon>Pezizomycotina</taxon>
        <taxon>Dothideomycetes</taxon>
        <taxon>Dothideomycetes incertae sedis</taxon>
        <taxon>Zopfiaceae</taxon>
        <taxon>Zopfia</taxon>
    </lineage>
</organism>
<dbReference type="InterPro" id="IPR051007">
    <property type="entry name" value="creA/MIG_C2H2-ZnF"/>
</dbReference>
<dbReference type="PANTHER" id="PTHR47428">
    <property type="entry name" value="REGULATORY PROTEIN MIG1-RELATED"/>
    <property type="match status" value="1"/>
</dbReference>
<feature type="region of interest" description="Disordered" evidence="13">
    <location>
        <begin position="416"/>
        <end position="441"/>
    </location>
</feature>
<evidence type="ECO:0000313" key="16">
    <source>
        <dbReference type="Proteomes" id="UP000800200"/>
    </source>
</evidence>
<dbReference type="FunFam" id="3.30.160.60:FF:000152">
    <property type="entry name" value="DNA-binding protein creA"/>
    <property type="match status" value="1"/>
</dbReference>
<evidence type="ECO:0000256" key="4">
    <source>
        <dbReference type="ARBA" id="ARBA00022737"/>
    </source>
</evidence>
<evidence type="ECO:0000256" key="7">
    <source>
        <dbReference type="ARBA" id="ARBA00023015"/>
    </source>
</evidence>
<feature type="compositionally biased region" description="Low complexity" evidence="13">
    <location>
        <begin position="141"/>
        <end position="151"/>
    </location>
</feature>
<feature type="region of interest" description="Disordered" evidence="13">
    <location>
        <begin position="1"/>
        <end position="39"/>
    </location>
</feature>
<feature type="compositionally biased region" description="Basic residues" evidence="13">
    <location>
        <begin position="245"/>
        <end position="262"/>
    </location>
</feature>
<protein>
    <recommendedName>
        <fullName evidence="14">C2H2-type domain-containing protein</fullName>
    </recommendedName>
</protein>
<feature type="compositionally biased region" description="Polar residues" evidence="13">
    <location>
        <begin position="275"/>
        <end position="284"/>
    </location>
</feature>
<evidence type="ECO:0000259" key="14">
    <source>
        <dbReference type="PROSITE" id="PS50157"/>
    </source>
</evidence>
<evidence type="ECO:0000256" key="8">
    <source>
        <dbReference type="ARBA" id="ARBA00023125"/>
    </source>
</evidence>
<dbReference type="GO" id="GO:0043609">
    <property type="term" value="P:regulation of carbon utilization"/>
    <property type="evidence" value="ECO:0007669"/>
    <property type="project" value="UniProtKB-ARBA"/>
</dbReference>
<dbReference type="SUPFAM" id="SSF57667">
    <property type="entry name" value="beta-beta-alpha zinc fingers"/>
    <property type="match status" value="1"/>
</dbReference>
<keyword evidence="6" id="KW-0862">Zinc</keyword>
<keyword evidence="5 12" id="KW-0863">Zinc-finger</keyword>
<evidence type="ECO:0000256" key="13">
    <source>
        <dbReference type="SAM" id="MobiDB-lite"/>
    </source>
</evidence>
<dbReference type="SMART" id="SM00355">
    <property type="entry name" value="ZnF_C2H2"/>
    <property type="match status" value="2"/>
</dbReference>
<feature type="compositionally biased region" description="Low complexity" evidence="13">
    <location>
        <begin position="203"/>
        <end position="221"/>
    </location>
</feature>
<feature type="domain" description="C2H2-type" evidence="14">
    <location>
        <begin position="104"/>
        <end position="133"/>
    </location>
</feature>
<dbReference type="Gene3D" id="3.30.160.60">
    <property type="entry name" value="Classic Zinc Finger"/>
    <property type="match status" value="2"/>
</dbReference>
<proteinExistence type="inferred from homology"/>
<dbReference type="GO" id="GO:0005737">
    <property type="term" value="C:cytoplasm"/>
    <property type="evidence" value="ECO:0007669"/>
    <property type="project" value="TreeGrafter"/>
</dbReference>
<dbReference type="FunFam" id="3.30.160.60:FF:000089">
    <property type="entry name" value="DNA-binding protein creA"/>
    <property type="match status" value="1"/>
</dbReference>
<gene>
    <name evidence="15" type="ORF">K469DRAFT_591912</name>
</gene>
<keyword evidence="8" id="KW-0238">DNA-binding</keyword>
<comment type="subcellular location">
    <subcellularLocation>
        <location evidence="1">Nucleus</location>
    </subcellularLocation>
</comment>
<sequence>MQPSNSSVGFGNLLNPDTPHDQHLRPRTSPAVPTSANAGIQTQTSMATAQVSLMAPLLQNVQPTQDDQRQDLPRPYKCPLCEKAFHRLEHQTRHIRTHTGEKPHACSFPGCSKRFSRSDELTRHSRIHNNPNSRRGNKQHAAAAAAAAAAAGIMEPGSSMAHMMPPPSKPISRSAPSSNLGSPNVSPPHSFSNYSPNMTSDLSSYRSGGSNSSSPNGPSRNIDLLADAASRLEQRPPGPQSFSHANRHLSSHGHHQHLHHPYHSSGNRLPGLSQYAYSSQPMSRSHSHEDDDPYAHRMTKKSRPGSPMSTAPPSPTFSHDSCSPTPDHTPLATPAHSPRLRPHGFSDVQLPHLRHLSLQHVPALAPMEPSTTTEQPYIPTQSSGLRIGDIISRPDGAQRKLPVPQVPKVAVQDLLNSNSGFSSGNSSSAGSLAGNDLMERF</sequence>
<dbReference type="OrthoDB" id="654211at2759"/>
<evidence type="ECO:0000256" key="11">
    <source>
        <dbReference type="ARBA" id="ARBA00038023"/>
    </source>
</evidence>
<dbReference type="GO" id="GO:0000433">
    <property type="term" value="P:carbon catabolite repression of transcription from RNA polymerase II promoter by glucose"/>
    <property type="evidence" value="ECO:0007669"/>
    <property type="project" value="TreeGrafter"/>
</dbReference>
<evidence type="ECO:0000256" key="5">
    <source>
        <dbReference type="ARBA" id="ARBA00022771"/>
    </source>
</evidence>
<dbReference type="GO" id="GO:0008270">
    <property type="term" value="F:zinc ion binding"/>
    <property type="evidence" value="ECO:0007669"/>
    <property type="project" value="UniProtKB-KW"/>
</dbReference>
<evidence type="ECO:0000256" key="12">
    <source>
        <dbReference type="PROSITE-ProRule" id="PRU00042"/>
    </source>
</evidence>
<dbReference type="AlphaFoldDB" id="A0A6A6DM23"/>
<feature type="compositionally biased region" description="Polar residues" evidence="13">
    <location>
        <begin position="174"/>
        <end position="202"/>
    </location>
</feature>
<accession>A0A6A6DM23</accession>
<evidence type="ECO:0000256" key="3">
    <source>
        <dbReference type="ARBA" id="ARBA00022723"/>
    </source>
</evidence>